<accession>A0A833RA14</accession>
<reference evidence="1" key="1">
    <citation type="submission" date="2020-01" db="EMBL/GenBank/DDBJ databases">
        <title>Genome sequence of Kobresia littledalei, the first chromosome-level genome in the family Cyperaceae.</title>
        <authorList>
            <person name="Qu G."/>
        </authorList>
    </citation>
    <scope>NUCLEOTIDE SEQUENCE</scope>
    <source>
        <strain evidence="1">C.B.Clarke</strain>
        <tissue evidence="1">Leaf</tissue>
    </source>
</reference>
<comment type="caution">
    <text evidence="1">The sequence shown here is derived from an EMBL/GenBank/DDBJ whole genome shotgun (WGS) entry which is preliminary data.</text>
</comment>
<organism evidence="1 2">
    <name type="scientific">Carex littledalei</name>
    <dbReference type="NCBI Taxonomy" id="544730"/>
    <lineage>
        <taxon>Eukaryota</taxon>
        <taxon>Viridiplantae</taxon>
        <taxon>Streptophyta</taxon>
        <taxon>Embryophyta</taxon>
        <taxon>Tracheophyta</taxon>
        <taxon>Spermatophyta</taxon>
        <taxon>Magnoliopsida</taxon>
        <taxon>Liliopsida</taxon>
        <taxon>Poales</taxon>
        <taxon>Cyperaceae</taxon>
        <taxon>Cyperoideae</taxon>
        <taxon>Cariceae</taxon>
        <taxon>Carex</taxon>
        <taxon>Carex subgen. Euthyceras</taxon>
    </lineage>
</organism>
<name>A0A833RA14_9POAL</name>
<sequence>MYAASISRLLPRALSRISKDLLNPYPLCLALDGIESSLTTSAKRALSRSFSFQPCHGTGNVLARSQLWTITFPKIECDPNYSPILTANYLSEANTESTASCGFSIM</sequence>
<dbReference type="Proteomes" id="UP000623129">
    <property type="component" value="Unassembled WGS sequence"/>
</dbReference>
<keyword evidence="2" id="KW-1185">Reference proteome</keyword>
<protein>
    <submittedName>
        <fullName evidence="1">Uncharacterized protein</fullName>
    </submittedName>
</protein>
<dbReference type="AlphaFoldDB" id="A0A833RA14"/>
<gene>
    <name evidence="1" type="ORF">FCM35_KLT20285</name>
</gene>
<dbReference type="EMBL" id="SWLB01000008">
    <property type="protein sequence ID" value="KAF3335778.1"/>
    <property type="molecule type" value="Genomic_DNA"/>
</dbReference>
<evidence type="ECO:0000313" key="1">
    <source>
        <dbReference type="EMBL" id="KAF3335778.1"/>
    </source>
</evidence>
<evidence type="ECO:0000313" key="2">
    <source>
        <dbReference type="Proteomes" id="UP000623129"/>
    </source>
</evidence>
<dbReference type="OrthoDB" id="2016320at2759"/>
<proteinExistence type="predicted"/>